<proteinExistence type="predicted"/>
<dbReference type="AlphaFoldDB" id="A0A0F9DGA4"/>
<organism evidence="1">
    <name type="scientific">marine sediment metagenome</name>
    <dbReference type="NCBI Taxonomy" id="412755"/>
    <lineage>
        <taxon>unclassified sequences</taxon>
        <taxon>metagenomes</taxon>
        <taxon>ecological metagenomes</taxon>
    </lineage>
</organism>
<dbReference type="EMBL" id="LAZR01029065">
    <property type="protein sequence ID" value="KKL60684.1"/>
    <property type="molecule type" value="Genomic_DNA"/>
</dbReference>
<protein>
    <submittedName>
        <fullName evidence="1">Uncharacterized protein</fullName>
    </submittedName>
</protein>
<accession>A0A0F9DGA4</accession>
<evidence type="ECO:0000313" key="1">
    <source>
        <dbReference type="EMBL" id="KKL60684.1"/>
    </source>
</evidence>
<reference evidence="1" key="1">
    <citation type="journal article" date="2015" name="Nature">
        <title>Complex archaea that bridge the gap between prokaryotes and eukaryotes.</title>
        <authorList>
            <person name="Spang A."/>
            <person name="Saw J.H."/>
            <person name="Jorgensen S.L."/>
            <person name="Zaremba-Niedzwiedzka K."/>
            <person name="Martijn J."/>
            <person name="Lind A.E."/>
            <person name="van Eijk R."/>
            <person name="Schleper C."/>
            <person name="Guy L."/>
            <person name="Ettema T.J."/>
        </authorList>
    </citation>
    <scope>NUCLEOTIDE SEQUENCE</scope>
</reference>
<name>A0A0F9DGA4_9ZZZZ</name>
<sequence length="151" mass="15396">MKLFYSIILSLIILSLFITVNAYAEQTGGAGHEDESINGDLTVTGDLSATDLDGIVGSNTPAVGGFTDLTSNTLGVTQSFSLGDSGAMTLTVSESLIHADLTCTGSTPTPIVVTEGGSEQTEAIAIITNIAAKTCSFADNSAVLELCTGTR</sequence>
<comment type="caution">
    <text evidence="1">The sequence shown here is derived from an EMBL/GenBank/DDBJ whole genome shotgun (WGS) entry which is preliminary data.</text>
</comment>
<feature type="non-terminal residue" evidence="1">
    <location>
        <position position="151"/>
    </location>
</feature>
<gene>
    <name evidence="1" type="ORF">LCGC14_2202870</name>
</gene>